<gene>
    <name evidence="2" type="ORF">ICN73_16565</name>
</gene>
<dbReference type="KEGG" id="ptai:ICN73_16565"/>
<evidence type="ECO:0000313" key="3">
    <source>
        <dbReference type="Proteomes" id="UP000593847"/>
    </source>
</evidence>
<feature type="transmembrane region" description="Helical" evidence="1">
    <location>
        <begin position="12"/>
        <end position="35"/>
    </location>
</feature>
<dbReference type="AlphaFoldDB" id="A0A7L9GAZ0"/>
<protein>
    <submittedName>
        <fullName evidence="2">Uncharacterized protein</fullName>
    </submittedName>
</protein>
<keyword evidence="3" id="KW-1185">Reference proteome</keyword>
<name>A0A7L9GAZ0_9PSED</name>
<feature type="transmembrane region" description="Helical" evidence="1">
    <location>
        <begin position="47"/>
        <end position="70"/>
    </location>
</feature>
<evidence type="ECO:0000313" key="2">
    <source>
        <dbReference type="EMBL" id="QOJ89483.1"/>
    </source>
</evidence>
<dbReference type="RefSeq" id="WP_192907282.1">
    <property type="nucleotide sequence ID" value="NZ_CP062699.1"/>
</dbReference>
<keyword evidence="1" id="KW-0812">Transmembrane</keyword>
<evidence type="ECO:0000256" key="1">
    <source>
        <dbReference type="SAM" id="Phobius"/>
    </source>
</evidence>
<sequence>MISFGVRSTLGRALMILGAMLGILLIAWMALHLSVTQLHWLEPGRGTAYYFACWRALLYTLMFAGWAAALRRRPSPADQQRLKRLGLIGFSSIILLELSRV</sequence>
<reference evidence="2" key="1">
    <citation type="submission" date="2020-09" db="EMBL/GenBank/DDBJ databases">
        <title>Complete genome sequence of Pseudomonas taiwanensis CC, a plant growth-promoting and biotite-weathering strain.</title>
        <authorList>
            <person name="Cheng C."/>
        </authorList>
    </citation>
    <scope>NUCLEOTIDE SEQUENCE [LARGE SCALE GENOMIC DNA]</scope>
    <source>
        <strain evidence="2">WRS8</strain>
    </source>
</reference>
<keyword evidence="1" id="KW-0472">Membrane</keyword>
<proteinExistence type="predicted"/>
<dbReference type="EMBL" id="CP062699">
    <property type="protein sequence ID" value="QOJ89483.1"/>
    <property type="molecule type" value="Genomic_DNA"/>
</dbReference>
<dbReference type="Proteomes" id="UP000593847">
    <property type="component" value="Chromosome"/>
</dbReference>
<organism evidence="2 3">
    <name type="scientific">Pseudomonas taiwanensis</name>
    <dbReference type="NCBI Taxonomy" id="470150"/>
    <lineage>
        <taxon>Bacteria</taxon>
        <taxon>Pseudomonadati</taxon>
        <taxon>Pseudomonadota</taxon>
        <taxon>Gammaproteobacteria</taxon>
        <taxon>Pseudomonadales</taxon>
        <taxon>Pseudomonadaceae</taxon>
        <taxon>Pseudomonas</taxon>
    </lineage>
</organism>
<accession>A0A7L9GAZ0</accession>
<keyword evidence="1" id="KW-1133">Transmembrane helix</keyword>